<keyword evidence="3" id="KW-1185">Reference proteome</keyword>
<comment type="caution">
    <text evidence="2">The sequence shown here is derived from an EMBL/GenBank/DDBJ whole genome shotgun (WGS) entry which is preliminary data.</text>
</comment>
<sequence length="200" mass="22868">FWGSSRSVSLSPREEMSQAGPFSRDLFLDTFLHEHGPEALEVPGMTDLTESSPHSDNPDYVAMRLAFIGDEMEVRWTLPHIAELPGVAVYSLAFTYNQTGLRGVLRSFMDGLTNLRENIRFWSLLTRRDRAPCHRRLQFCIPFLTRLLFAAPLAHLWLLSVSMEQWAQEVSPGRRRGLALPMLLLLLLLLLLGWGRHLLQ</sequence>
<dbReference type="GO" id="GO:0008637">
    <property type="term" value="P:apoptotic mitochondrial changes"/>
    <property type="evidence" value="ECO:0007669"/>
    <property type="project" value="TreeGrafter"/>
</dbReference>
<keyword evidence="1" id="KW-1133">Transmembrane helix</keyword>
<dbReference type="InterPro" id="IPR024579">
    <property type="entry name" value="Bcl2-int_killer"/>
</dbReference>
<dbReference type="PANTHER" id="PTHR15018:SF1">
    <property type="entry name" value="BCL-2-INTERACTING KILLER"/>
    <property type="match status" value="1"/>
</dbReference>
<dbReference type="EMBL" id="JACDTQ010000051">
    <property type="protein sequence ID" value="KAF5929580.1"/>
    <property type="molecule type" value="Genomic_DNA"/>
</dbReference>
<dbReference type="AlphaFoldDB" id="A0A7J7FNC3"/>
<keyword evidence="1" id="KW-0812">Transmembrane</keyword>
<evidence type="ECO:0000313" key="3">
    <source>
        <dbReference type="Proteomes" id="UP000551758"/>
    </source>
</evidence>
<dbReference type="PANTHER" id="PTHR15018">
    <property type="entry name" value="BCL-2-INTERACTING KILLER"/>
    <property type="match status" value="1"/>
</dbReference>
<dbReference type="Proteomes" id="UP000551758">
    <property type="component" value="Unassembled WGS sequence"/>
</dbReference>
<keyword evidence="1" id="KW-0472">Membrane</keyword>
<organism evidence="2 3">
    <name type="scientific">Diceros bicornis minor</name>
    <name type="common">South-central black rhinoceros</name>
    <dbReference type="NCBI Taxonomy" id="77932"/>
    <lineage>
        <taxon>Eukaryota</taxon>
        <taxon>Metazoa</taxon>
        <taxon>Chordata</taxon>
        <taxon>Craniata</taxon>
        <taxon>Vertebrata</taxon>
        <taxon>Euteleostomi</taxon>
        <taxon>Mammalia</taxon>
        <taxon>Eutheria</taxon>
        <taxon>Laurasiatheria</taxon>
        <taxon>Perissodactyla</taxon>
        <taxon>Rhinocerotidae</taxon>
        <taxon>Diceros</taxon>
    </lineage>
</organism>
<proteinExistence type="predicted"/>
<feature type="transmembrane region" description="Helical" evidence="1">
    <location>
        <begin position="137"/>
        <end position="158"/>
    </location>
</feature>
<name>A0A7J7FNC3_DICBM</name>
<reference evidence="2 3" key="1">
    <citation type="journal article" date="2020" name="Mol. Biol. Evol.">
        <title>Interspecific Gene Flow and the Evolution of Specialization in Black and White Rhinoceros.</title>
        <authorList>
            <person name="Moodley Y."/>
            <person name="Westbury M.V."/>
            <person name="Russo I.M."/>
            <person name="Gopalakrishnan S."/>
            <person name="Rakotoarivelo A."/>
            <person name="Olsen R.A."/>
            <person name="Prost S."/>
            <person name="Tunstall T."/>
            <person name="Ryder O.A."/>
            <person name="Dalen L."/>
            <person name="Bruford M.W."/>
        </authorList>
    </citation>
    <scope>NUCLEOTIDE SEQUENCE [LARGE SCALE GENOMIC DNA]</scope>
    <source>
        <strain evidence="2">SBR-YM</strain>
        <tissue evidence="2">Skin</tissue>
    </source>
</reference>
<evidence type="ECO:0000256" key="1">
    <source>
        <dbReference type="SAM" id="Phobius"/>
    </source>
</evidence>
<dbReference type="Pfam" id="PF12201">
    <property type="entry name" value="bcl-2I13"/>
    <property type="match status" value="1"/>
</dbReference>
<evidence type="ECO:0000313" key="2">
    <source>
        <dbReference type="EMBL" id="KAF5929580.1"/>
    </source>
</evidence>
<feature type="transmembrane region" description="Helical" evidence="1">
    <location>
        <begin position="178"/>
        <end position="199"/>
    </location>
</feature>
<protein>
    <recommendedName>
        <fullName evidence="4">Bcl-2-interacting killer</fullName>
    </recommendedName>
</protein>
<evidence type="ECO:0008006" key="4">
    <source>
        <dbReference type="Google" id="ProtNLM"/>
    </source>
</evidence>
<accession>A0A7J7FNC3</accession>
<feature type="non-terminal residue" evidence="2">
    <location>
        <position position="200"/>
    </location>
</feature>
<gene>
    <name evidence="2" type="ORF">HPG69_006302</name>
</gene>
<dbReference type="GO" id="GO:0008584">
    <property type="term" value="P:male gonad development"/>
    <property type="evidence" value="ECO:0007669"/>
    <property type="project" value="TreeGrafter"/>
</dbReference>